<dbReference type="SUPFAM" id="SSF56349">
    <property type="entry name" value="DNA breaking-rejoining enzymes"/>
    <property type="match status" value="1"/>
</dbReference>
<protein>
    <submittedName>
        <fullName evidence="8">Integrase domain-containing protein SAM domain-containing protein</fullName>
    </submittedName>
</protein>
<dbReference type="InterPro" id="IPR004107">
    <property type="entry name" value="Integrase_SAM-like_N"/>
</dbReference>
<proteinExistence type="inferred from homology"/>
<evidence type="ECO:0000259" key="6">
    <source>
        <dbReference type="PROSITE" id="PS51898"/>
    </source>
</evidence>
<evidence type="ECO:0000256" key="4">
    <source>
        <dbReference type="ARBA" id="ARBA00023172"/>
    </source>
</evidence>
<dbReference type="CDD" id="cd00397">
    <property type="entry name" value="DNA_BRE_C"/>
    <property type="match status" value="1"/>
</dbReference>
<comment type="caution">
    <text evidence="8">The sequence shown here is derived from an EMBL/GenBank/DDBJ whole genome shotgun (WGS) entry which is preliminary data.</text>
</comment>
<comment type="similarity">
    <text evidence="1">Belongs to the 'phage' integrase family.</text>
</comment>
<organism evidence="8 9">
    <name type="scientific">Stenomitos frigidus ULC18</name>
    <dbReference type="NCBI Taxonomy" id="2107698"/>
    <lineage>
        <taxon>Bacteria</taxon>
        <taxon>Bacillati</taxon>
        <taxon>Cyanobacteriota</taxon>
        <taxon>Cyanophyceae</taxon>
        <taxon>Leptolyngbyales</taxon>
        <taxon>Leptolyngbyaceae</taxon>
        <taxon>Stenomitos</taxon>
    </lineage>
</organism>
<dbReference type="InterPro" id="IPR013762">
    <property type="entry name" value="Integrase-like_cat_sf"/>
</dbReference>
<evidence type="ECO:0000313" key="9">
    <source>
        <dbReference type="Proteomes" id="UP000239576"/>
    </source>
</evidence>
<evidence type="ECO:0000259" key="7">
    <source>
        <dbReference type="PROSITE" id="PS51900"/>
    </source>
</evidence>
<dbReference type="GO" id="GO:0015074">
    <property type="term" value="P:DNA integration"/>
    <property type="evidence" value="ECO:0007669"/>
    <property type="project" value="UniProtKB-KW"/>
</dbReference>
<dbReference type="Gene3D" id="1.10.443.10">
    <property type="entry name" value="Intergrase catalytic core"/>
    <property type="match status" value="1"/>
</dbReference>
<evidence type="ECO:0000256" key="2">
    <source>
        <dbReference type="ARBA" id="ARBA00022908"/>
    </source>
</evidence>
<dbReference type="InterPro" id="IPR050090">
    <property type="entry name" value="Tyrosine_recombinase_XerCD"/>
</dbReference>
<dbReference type="PROSITE" id="PS51898">
    <property type="entry name" value="TYR_RECOMBINASE"/>
    <property type="match status" value="1"/>
</dbReference>
<sequence length="323" mass="36987">MPKRPLMTPVLVPLKPVSPQMAEAPSQPLSLRALRVQEFLQARSLQPKSRKAYQRDLNLFMTWTDTTWNQVTRRQVAQFKQSLLDERGLAPNSVNRTLQTLKSFFKWLVRSDYVSADPTTEIQQEHVPEPQSQDLEAEEVERIYQAIEQRRWQERDRALWTVLLHGLRAEEASNLNVGDCVGGELVIRQAKHDSTGEVPLTMEGKAVLEAYLRWREAQEGQALAPDQPLFVSCSPRNRGQRLGYSGIRQVMDQLAAATGIDLHAHRGRHTFATRLIVEYAMDPTLAMELTRHRDPRSFRRYTNRKNKVAAKQAFLKASGQLPT</sequence>
<dbReference type="InterPro" id="IPR002104">
    <property type="entry name" value="Integrase_catalytic"/>
</dbReference>
<dbReference type="Pfam" id="PF02899">
    <property type="entry name" value="Phage_int_SAM_1"/>
    <property type="match status" value="1"/>
</dbReference>
<feature type="domain" description="Tyr recombinase" evidence="6">
    <location>
        <begin position="128"/>
        <end position="315"/>
    </location>
</feature>
<dbReference type="RefSeq" id="WP_106255049.1">
    <property type="nucleotide sequence ID" value="NZ_CAWNSW010000080.1"/>
</dbReference>
<evidence type="ECO:0000256" key="5">
    <source>
        <dbReference type="PROSITE-ProRule" id="PRU01248"/>
    </source>
</evidence>
<dbReference type="GO" id="GO:0006310">
    <property type="term" value="P:DNA recombination"/>
    <property type="evidence" value="ECO:0007669"/>
    <property type="project" value="UniProtKB-KW"/>
</dbReference>
<keyword evidence="9" id="KW-1185">Reference proteome</keyword>
<dbReference type="OrthoDB" id="504361at2"/>
<dbReference type="PANTHER" id="PTHR30349:SF41">
    <property type="entry name" value="INTEGRASE_RECOMBINASE PROTEIN MJ0367-RELATED"/>
    <property type="match status" value="1"/>
</dbReference>
<dbReference type="AlphaFoldDB" id="A0A2T1ELY5"/>
<dbReference type="EMBL" id="PVWK01000017">
    <property type="protein sequence ID" value="PSB33688.1"/>
    <property type="molecule type" value="Genomic_DNA"/>
</dbReference>
<evidence type="ECO:0000256" key="1">
    <source>
        <dbReference type="ARBA" id="ARBA00008857"/>
    </source>
</evidence>
<name>A0A2T1ELY5_9CYAN</name>
<keyword evidence="2" id="KW-0229">DNA integration</keyword>
<evidence type="ECO:0000256" key="3">
    <source>
        <dbReference type="ARBA" id="ARBA00023125"/>
    </source>
</evidence>
<dbReference type="Gene3D" id="1.10.150.130">
    <property type="match status" value="1"/>
</dbReference>
<evidence type="ECO:0000313" key="8">
    <source>
        <dbReference type="EMBL" id="PSB33688.1"/>
    </source>
</evidence>
<dbReference type="GO" id="GO:0003677">
    <property type="term" value="F:DNA binding"/>
    <property type="evidence" value="ECO:0007669"/>
    <property type="project" value="UniProtKB-UniRule"/>
</dbReference>
<accession>A0A2T1ELY5</accession>
<feature type="domain" description="Core-binding (CB)" evidence="7">
    <location>
        <begin position="19"/>
        <end position="109"/>
    </location>
</feature>
<dbReference type="InterPro" id="IPR011010">
    <property type="entry name" value="DNA_brk_join_enz"/>
</dbReference>
<reference evidence="8 9" key="2">
    <citation type="submission" date="2018-03" db="EMBL/GenBank/DDBJ databases">
        <title>The ancient ancestry and fast evolution of plastids.</title>
        <authorList>
            <person name="Moore K.R."/>
            <person name="Magnabosco C."/>
            <person name="Momper L."/>
            <person name="Gold D.A."/>
            <person name="Bosak T."/>
            <person name="Fournier G.P."/>
        </authorList>
    </citation>
    <scope>NUCLEOTIDE SEQUENCE [LARGE SCALE GENOMIC DNA]</scope>
    <source>
        <strain evidence="8 9">ULC18</strain>
    </source>
</reference>
<dbReference type="InterPro" id="IPR010998">
    <property type="entry name" value="Integrase_recombinase_N"/>
</dbReference>
<dbReference type="InterPro" id="IPR044068">
    <property type="entry name" value="CB"/>
</dbReference>
<keyword evidence="3 5" id="KW-0238">DNA-binding</keyword>
<dbReference type="PANTHER" id="PTHR30349">
    <property type="entry name" value="PHAGE INTEGRASE-RELATED"/>
    <property type="match status" value="1"/>
</dbReference>
<dbReference type="Proteomes" id="UP000239576">
    <property type="component" value="Unassembled WGS sequence"/>
</dbReference>
<reference evidence="9" key="1">
    <citation type="submission" date="2018-02" db="EMBL/GenBank/DDBJ databases">
        <authorList>
            <person name="Moore K."/>
            <person name="Momper L."/>
        </authorList>
    </citation>
    <scope>NUCLEOTIDE SEQUENCE [LARGE SCALE GENOMIC DNA]</scope>
    <source>
        <strain evidence="9">ULC18</strain>
    </source>
</reference>
<dbReference type="Pfam" id="PF00589">
    <property type="entry name" value="Phage_integrase"/>
    <property type="match status" value="1"/>
</dbReference>
<gene>
    <name evidence="8" type="ORF">C7B82_04180</name>
</gene>
<dbReference type="PROSITE" id="PS51900">
    <property type="entry name" value="CB"/>
    <property type="match status" value="1"/>
</dbReference>
<keyword evidence="4" id="KW-0233">DNA recombination</keyword>